<keyword evidence="7" id="KW-1185">Reference proteome</keyword>
<dbReference type="PANTHER" id="PTHR12132">
    <property type="entry name" value="DNA REPAIR AND RECOMBINATION PROTEIN RAD52, RAD59"/>
    <property type="match status" value="1"/>
</dbReference>
<feature type="region of interest" description="Disordered" evidence="5">
    <location>
        <begin position="1"/>
        <end position="41"/>
    </location>
</feature>
<protein>
    <submittedName>
        <fullName evidence="6">DNA repair protein RAD52</fullName>
    </submittedName>
</protein>
<dbReference type="PANTHER" id="PTHR12132:SF1">
    <property type="entry name" value="DNA REPAIR PROTEIN RAD52 HOMOLOG"/>
    <property type="match status" value="1"/>
</dbReference>
<dbReference type="FunFam" id="3.30.390.80:FF:000001">
    <property type="entry name" value="DNA repair protein RAD52 homolog"/>
    <property type="match status" value="1"/>
</dbReference>
<accession>M1VC07</accession>
<dbReference type="Pfam" id="PF04098">
    <property type="entry name" value="Rad52_Rad22"/>
    <property type="match status" value="1"/>
</dbReference>
<evidence type="ECO:0000256" key="5">
    <source>
        <dbReference type="SAM" id="MobiDB-lite"/>
    </source>
</evidence>
<feature type="region of interest" description="Disordered" evidence="5">
    <location>
        <begin position="218"/>
        <end position="238"/>
    </location>
</feature>
<sequence>MKSSPWRTPPLKRSRETSALFGGTRSPPVTPSFANRSSATTTSRLNEAIPAREVSKRVGPGGKALYYLQGWQAIQVANEIFGYGGWSNALQSFDVDYCEQGPDGRWNAMATAVMRVTLMETGAFHEDIGCGVCDGMRTRGDALQKVKKEACTDAMKRALKNFGRRLGLMLYDKEFLAMLTSGALGHAALAGARSGDYALGSIQVPAIPAYARGENQKAKQADAVQNGSIQGNSSSDKAIANKANKTSRLESNAGERDARNGGVVSAEIIGRSPGCLTRASAALKASTPTKGNSGMIWNSVTRAELDSLLQQFELDDES</sequence>
<evidence type="ECO:0000256" key="4">
    <source>
        <dbReference type="ARBA" id="ARBA00023204"/>
    </source>
</evidence>
<keyword evidence="2" id="KW-0227">DNA damage</keyword>
<dbReference type="eggNOG" id="KOG4141">
    <property type="taxonomic scope" value="Eukaryota"/>
</dbReference>
<evidence type="ECO:0000256" key="2">
    <source>
        <dbReference type="ARBA" id="ARBA00022763"/>
    </source>
</evidence>
<dbReference type="AlphaFoldDB" id="M1VC07"/>
<reference evidence="6 7" key="2">
    <citation type="journal article" date="2007" name="BMC Biol.">
        <title>A 100%-complete sequence reveals unusually simple genomic features in the hot-spring red alga Cyanidioschyzon merolae.</title>
        <authorList>
            <person name="Nozaki H."/>
            <person name="Takano H."/>
            <person name="Misumi O."/>
            <person name="Terasawa K."/>
            <person name="Matsuzaki M."/>
            <person name="Maruyama S."/>
            <person name="Nishida K."/>
            <person name="Yagisawa F."/>
            <person name="Yoshida Y."/>
            <person name="Fujiwara T."/>
            <person name="Takio S."/>
            <person name="Tamura K."/>
            <person name="Chung S.J."/>
            <person name="Nakamura S."/>
            <person name="Kuroiwa H."/>
            <person name="Tanaka K."/>
            <person name="Sato N."/>
            <person name="Kuroiwa T."/>
        </authorList>
    </citation>
    <scope>NUCLEOTIDE SEQUENCE [LARGE SCALE GENOMIC DNA]</scope>
    <source>
        <strain evidence="6 7">10D</strain>
    </source>
</reference>
<dbReference type="STRING" id="280699.M1VC07"/>
<dbReference type="OrthoDB" id="206565at2759"/>
<dbReference type="InterPro" id="IPR007232">
    <property type="entry name" value="Rad52_Rad59_Rad22"/>
</dbReference>
<dbReference type="GeneID" id="16997340"/>
<dbReference type="InterPro" id="IPR041247">
    <property type="entry name" value="Rad52_fam"/>
</dbReference>
<name>M1VC07_CYAM1</name>
<organism evidence="6 7">
    <name type="scientific">Cyanidioschyzon merolae (strain NIES-3377 / 10D)</name>
    <name type="common">Unicellular red alga</name>
    <dbReference type="NCBI Taxonomy" id="280699"/>
    <lineage>
        <taxon>Eukaryota</taxon>
        <taxon>Rhodophyta</taxon>
        <taxon>Bangiophyceae</taxon>
        <taxon>Cyanidiales</taxon>
        <taxon>Cyanidiaceae</taxon>
        <taxon>Cyanidioschyzon</taxon>
    </lineage>
</organism>
<evidence type="ECO:0000256" key="1">
    <source>
        <dbReference type="ARBA" id="ARBA00006638"/>
    </source>
</evidence>
<dbReference type="EMBL" id="AP006501">
    <property type="protein sequence ID" value="BAM82944.1"/>
    <property type="molecule type" value="Genomic_DNA"/>
</dbReference>
<reference evidence="6 7" key="1">
    <citation type="journal article" date="2004" name="Nature">
        <title>Genome sequence of the ultrasmall unicellular red alga Cyanidioschyzon merolae 10D.</title>
        <authorList>
            <person name="Matsuzaki M."/>
            <person name="Misumi O."/>
            <person name="Shin-i T."/>
            <person name="Maruyama S."/>
            <person name="Takahara M."/>
            <person name="Miyagishima S."/>
            <person name="Mori T."/>
            <person name="Nishida K."/>
            <person name="Yagisawa F."/>
            <person name="Nishida K."/>
            <person name="Yoshida Y."/>
            <person name="Nishimura Y."/>
            <person name="Nakao S."/>
            <person name="Kobayashi T."/>
            <person name="Momoyama Y."/>
            <person name="Higashiyama T."/>
            <person name="Minoda A."/>
            <person name="Sano M."/>
            <person name="Nomoto H."/>
            <person name="Oishi K."/>
            <person name="Hayashi H."/>
            <person name="Ohta F."/>
            <person name="Nishizaka S."/>
            <person name="Haga S."/>
            <person name="Miura S."/>
            <person name="Morishita T."/>
            <person name="Kabeya Y."/>
            <person name="Terasawa K."/>
            <person name="Suzuki Y."/>
            <person name="Ishii Y."/>
            <person name="Asakawa S."/>
            <person name="Takano H."/>
            <person name="Ohta N."/>
            <person name="Kuroiwa H."/>
            <person name="Tanaka K."/>
            <person name="Shimizu N."/>
            <person name="Sugano S."/>
            <person name="Sato N."/>
            <person name="Nozaki H."/>
            <person name="Ogasawara N."/>
            <person name="Kohara Y."/>
            <person name="Kuroiwa T."/>
        </authorList>
    </citation>
    <scope>NUCLEOTIDE SEQUENCE [LARGE SCALE GENOMIC DNA]</scope>
    <source>
        <strain evidence="6 7">10D</strain>
    </source>
</reference>
<dbReference type="GO" id="GO:0005634">
    <property type="term" value="C:nucleus"/>
    <property type="evidence" value="ECO:0007669"/>
    <property type="project" value="TreeGrafter"/>
</dbReference>
<evidence type="ECO:0000313" key="6">
    <source>
        <dbReference type="EMBL" id="BAM82944.1"/>
    </source>
</evidence>
<gene>
    <name evidence="6" type="ORF">CYME_CMS368C</name>
</gene>
<dbReference type="GO" id="GO:0006312">
    <property type="term" value="P:mitotic recombination"/>
    <property type="evidence" value="ECO:0007669"/>
    <property type="project" value="TreeGrafter"/>
</dbReference>
<dbReference type="Gene3D" id="3.30.390.80">
    <property type="entry name" value="DNA repair protein Rad52/59/22"/>
    <property type="match status" value="1"/>
</dbReference>
<dbReference type="Proteomes" id="UP000007014">
    <property type="component" value="Chromosome 19"/>
</dbReference>
<evidence type="ECO:0000313" key="7">
    <source>
        <dbReference type="Proteomes" id="UP000007014"/>
    </source>
</evidence>
<feature type="compositionally biased region" description="Polar residues" evidence="5">
    <location>
        <begin position="32"/>
        <end position="41"/>
    </location>
</feature>
<proteinExistence type="inferred from homology"/>
<keyword evidence="3" id="KW-0233">DNA recombination</keyword>
<evidence type="ECO:0000256" key="3">
    <source>
        <dbReference type="ARBA" id="ARBA00023172"/>
    </source>
</evidence>
<comment type="similarity">
    <text evidence="1">Belongs to the RAD52 family.</text>
</comment>
<keyword evidence="4" id="KW-0234">DNA repair</keyword>
<dbReference type="InterPro" id="IPR042525">
    <property type="entry name" value="Rad52_Rad59_Rad22_sf"/>
</dbReference>
<dbReference type="SUPFAM" id="SSF54768">
    <property type="entry name" value="dsRNA-binding domain-like"/>
    <property type="match status" value="1"/>
</dbReference>
<dbReference type="Gramene" id="CMS368CT">
    <property type="protein sequence ID" value="CMS368CT"/>
    <property type="gene ID" value="CMS368C"/>
</dbReference>
<dbReference type="RefSeq" id="XP_005538980.1">
    <property type="nucleotide sequence ID" value="XM_005538923.1"/>
</dbReference>
<feature type="compositionally biased region" description="Polar residues" evidence="5">
    <location>
        <begin position="223"/>
        <end position="236"/>
    </location>
</feature>
<dbReference type="KEGG" id="cme:CYME_CMS368C"/>
<dbReference type="GO" id="GO:0000724">
    <property type="term" value="P:double-strand break repair via homologous recombination"/>
    <property type="evidence" value="ECO:0007669"/>
    <property type="project" value="TreeGrafter"/>
</dbReference>
<dbReference type="GO" id="GO:0045002">
    <property type="term" value="P:double-strand break repair via single-strand annealing"/>
    <property type="evidence" value="ECO:0007669"/>
    <property type="project" value="TreeGrafter"/>
</dbReference>
<dbReference type="HOGENOM" id="CLU_875381_0_0_1"/>